<proteinExistence type="predicted"/>
<dbReference type="Proteomes" id="UP000706333">
    <property type="component" value="Unassembled WGS sequence"/>
</dbReference>
<accession>A0A934WI24</accession>
<sequence length="266" mass="28023">MAVLLALAAPALAQPEQRMAELLRLDEVLEIVREEGLEHGADIGAAVLGPSAGASWRAAVARVHDPEAMRGLMLEGFAEALPRDPEALARIESVLASDLGQRVVELELGARRAMLDPGIEDAARDAWAAQAAEGGPRVDTLRRFVEVGDLVERNVTGGLNATLAFYVGLAEGGGALAEFGEADMLADVQAQESGIRAEVEGWLHAYLALAFAPLPPEDLAAHVDFFDTADGRALNAALFAGFNGMFETLSRRLGQAAGTFAQGEDL</sequence>
<organism evidence="1 2">
    <name type="scientific">Rhodobaculum claviforme</name>
    <dbReference type="NCBI Taxonomy" id="1549854"/>
    <lineage>
        <taxon>Bacteria</taxon>
        <taxon>Pseudomonadati</taxon>
        <taxon>Pseudomonadota</taxon>
        <taxon>Alphaproteobacteria</taxon>
        <taxon>Rhodobacterales</taxon>
        <taxon>Paracoccaceae</taxon>
        <taxon>Rhodobaculum</taxon>
    </lineage>
</organism>
<gene>
    <name evidence="1" type="ORF">CCR87_03660</name>
</gene>
<keyword evidence="2" id="KW-1185">Reference proteome</keyword>
<reference evidence="1" key="1">
    <citation type="submission" date="2017-05" db="EMBL/GenBank/DDBJ databases">
        <authorList>
            <person name="Imhoff J.F."/>
            <person name="Rahn T."/>
            <person name="Kuenzel S."/>
            <person name="Neulinger S.C."/>
        </authorList>
    </citation>
    <scope>NUCLEOTIDE SEQUENCE</scope>
    <source>
        <strain evidence="1">LMG 28126</strain>
    </source>
</reference>
<evidence type="ECO:0000313" key="2">
    <source>
        <dbReference type="Proteomes" id="UP000706333"/>
    </source>
</evidence>
<name>A0A934WI24_9RHOB</name>
<evidence type="ECO:0000313" key="1">
    <source>
        <dbReference type="EMBL" id="MBK5926459.1"/>
    </source>
</evidence>
<dbReference type="EMBL" id="NHSD01000129">
    <property type="protein sequence ID" value="MBK5926459.1"/>
    <property type="molecule type" value="Genomic_DNA"/>
</dbReference>
<evidence type="ECO:0008006" key="3">
    <source>
        <dbReference type="Google" id="ProtNLM"/>
    </source>
</evidence>
<reference evidence="1" key="2">
    <citation type="journal article" date="2020" name="Microorganisms">
        <title>Osmotic Adaptation and Compatible Solute Biosynthesis of Phototrophic Bacteria as Revealed from Genome Analyses.</title>
        <authorList>
            <person name="Imhoff J.F."/>
            <person name="Rahn T."/>
            <person name="Kunzel S."/>
            <person name="Keller A."/>
            <person name="Neulinger S.C."/>
        </authorList>
    </citation>
    <scope>NUCLEOTIDE SEQUENCE</scope>
    <source>
        <strain evidence="1">LMG 28126</strain>
    </source>
</reference>
<comment type="caution">
    <text evidence="1">The sequence shown here is derived from an EMBL/GenBank/DDBJ whole genome shotgun (WGS) entry which is preliminary data.</text>
</comment>
<protein>
    <recommendedName>
        <fullName evidence="3">DUF2059 domain-containing protein</fullName>
    </recommendedName>
</protein>
<dbReference type="AlphaFoldDB" id="A0A934WI24"/>